<proteinExistence type="predicted"/>
<dbReference type="EMBL" id="KZ308756">
    <property type="protein sequence ID" value="KAG8233958.1"/>
    <property type="molecule type" value="Genomic_DNA"/>
</dbReference>
<protein>
    <submittedName>
        <fullName evidence="1">Uncharacterized protein</fullName>
    </submittedName>
</protein>
<reference evidence="1" key="2">
    <citation type="submission" date="2017-10" db="EMBL/GenBank/DDBJ databases">
        <title>Ladona fulva Genome sequencing and assembly.</title>
        <authorList>
            <person name="Murali S."/>
            <person name="Richards S."/>
            <person name="Bandaranaike D."/>
            <person name="Bellair M."/>
            <person name="Blankenburg K."/>
            <person name="Chao H."/>
            <person name="Dinh H."/>
            <person name="Doddapaneni H."/>
            <person name="Dugan-Rocha S."/>
            <person name="Elkadiri S."/>
            <person name="Gnanaolivu R."/>
            <person name="Hernandez B."/>
            <person name="Skinner E."/>
            <person name="Javaid M."/>
            <person name="Lee S."/>
            <person name="Li M."/>
            <person name="Ming W."/>
            <person name="Munidasa M."/>
            <person name="Muniz J."/>
            <person name="Nguyen L."/>
            <person name="Hughes D."/>
            <person name="Osuji N."/>
            <person name="Pu L.-L."/>
            <person name="Puazo M."/>
            <person name="Qu C."/>
            <person name="Quiroz J."/>
            <person name="Raj R."/>
            <person name="Weissenberger G."/>
            <person name="Xin Y."/>
            <person name="Zou X."/>
            <person name="Han Y."/>
            <person name="Worley K."/>
            <person name="Muzny D."/>
            <person name="Gibbs R."/>
        </authorList>
    </citation>
    <scope>NUCLEOTIDE SEQUENCE</scope>
    <source>
        <strain evidence="1">Sampled in the wild</strain>
    </source>
</reference>
<reference evidence="1" key="1">
    <citation type="submission" date="2013-04" db="EMBL/GenBank/DDBJ databases">
        <authorList>
            <person name="Qu J."/>
            <person name="Murali S.C."/>
            <person name="Bandaranaike D."/>
            <person name="Bellair M."/>
            <person name="Blankenburg K."/>
            <person name="Chao H."/>
            <person name="Dinh H."/>
            <person name="Doddapaneni H."/>
            <person name="Downs B."/>
            <person name="Dugan-Rocha S."/>
            <person name="Elkadiri S."/>
            <person name="Gnanaolivu R.D."/>
            <person name="Hernandez B."/>
            <person name="Javaid M."/>
            <person name="Jayaseelan J.C."/>
            <person name="Lee S."/>
            <person name="Li M."/>
            <person name="Ming W."/>
            <person name="Munidasa M."/>
            <person name="Muniz J."/>
            <person name="Nguyen L."/>
            <person name="Ongeri F."/>
            <person name="Osuji N."/>
            <person name="Pu L.-L."/>
            <person name="Puazo M."/>
            <person name="Qu C."/>
            <person name="Quiroz J."/>
            <person name="Raj R."/>
            <person name="Weissenberger G."/>
            <person name="Xin Y."/>
            <person name="Zou X."/>
            <person name="Han Y."/>
            <person name="Richards S."/>
            <person name="Worley K."/>
            <person name="Muzny D."/>
            <person name="Gibbs R."/>
        </authorList>
    </citation>
    <scope>NUCLEOTIDE SEQUENCE</scope>
    <source>
        <strain evidence="1">Sampled in the wild</strain>
    </source>
</reference>
<gene>
    <name evidence="1" type="ORF">J437_LFUL014236</name>
</gene>
<organism evidence="1 2">
    <name type="scientific">Ladona fulva</name>
    <name type="common">Scarce chaser dragonfly</name>
    <name type="synonym">Libellula fulva</name>
    <dbReference type="NCBI Taxonomy" id="123851"/>
    <lineage>
        <taxon>Eukaryota</taxon>
        <taxon>Metazoa</taxon>
        <taxon>Ecdysozoa</taxon>
        <taxon>Arthropoda</taxon>
        <taxon>Hexapoda</taxon>
        <taxon>Insecta</taxon>
        <taxon>Pterygota</taxon>
        <taxon>Palaeoptera</taxon>
        <taxon>Odonata</taxon>
        <taxon>Epiprocta</taxon>
        <taxon>Anisoptera</taxon>
        <taxon>Libelluloidea</taxon>
        <taxon>Libellulidae</taxon>
        <taxon>Ladona</taxon>
    </lineage>
</organism>
<evidence type="ECO:0000313" key="2">
    <source>
        <dbReference type="Proteomes" id="UP000792457"/>
    </source>
</evidence>
<sequence>MTTSTYHRSTTRNLLTSFGWNIVTPPANSPELAPFTKRDIFSGINEVKETLEKWLREVEREALHRHTKSGANKNASI</sequence>
<evidence type="ECO:0000313" key="1">
    <source>
        <dbReference type="EMBL" id="KAG8233958.1"/>
    </source>
</evidence>
<dbReference type="AlphaFoldDB" id="A0A8K0P6H3"/>
<comment type="caution">
    <text evidence="1">The sequence shown here is derived from an EMBL/GenBank/DDBJ whole genome shotgun (WGS) entry which is preliminary data.</text>
</comment>
<dbReference type="Proteomes" id="UP000792457">
    <property type="component" value="Unassembled WGS sequence"/>
</dbReference>
<accession>A0A8K0P6H3</accession>
<name>A0A8K0P6H3_LADFU</name>
<keyword evidence="2" id="KW-1185">Reference proteome</keyword>